<evidence type="ECO:0000256" key="3">
    <source>
        <dbReference type="ARBA" id="ARBA00022723"/>
    </source>
</evidence>
<comment type="cofactor">
    <cofactor evidence="2">
        <name>Mg(2+)</name>
        <dbReference type="ChEBI" id="CHEBI:18420"/>
    </cofactor>
</comment>
<dbReference type="PANTHER" id="PTHR43275:SF1">
    <property type="entry name" value="D-MALATE DEHYDROGENASE [DECARBOXYLATING]"/>
    <property type="match status" value="1"/>
</dbReference>
<evidence type="ECO:0000256" key="5">
    <source>
        <dbReference type="ARBA" id="ARBA00023027"/>
    </source>
</evidence>
<protein>
    <submittedName>
        <fullName evidence="6">Tartrate dehydrogenase</fullName>
    </submittedName>
</protein>
<evidence type="ECO:0000313" key="6">
    <source>
        <dbReference type="EMBL" id="MDB0523335.1"/>
    </source>
</evidence>
<evidence type="ECO:0000256" key="2">
    <source>
        <dbReference type="ARBA" id="ARBA00001946"/>
    </source>
</evidence>
<sequence>MSSYRIAVIPGDGIGKDAVPEGLRAPDAAARRFGVALRCDHVGFTNCDTHARHGKLRSDDRLDTRRGYGALFFGAVGWPDTGTADLGRAIAEALA</sequence>
<dbReference type="SUPFAM" id="SSF53659">
    <property type="entry name" value="Isocitrate/Isopropylmalate dehydrogenase-like"/>
    <property type="match status" value="1"/>
</dbReference>
<dbReference type="GO" id="GO:0016491">
    <property type="term" value="F:oxidoreductase activity"/>
    <property type="evidence" value="ECO:0007669"/>
    <property type="project" value="UniProtKB-KW"/>
</dbReference>
<accession>A0AAE3NJX2</accession>
<dbReference type="GO" id="GO:0046872">
    <property type="term" value="F:metal ion binding"/>
    <property type="evidence" value="ECO:0007669"/>
    <property type="project" value="UniProtKB-KW"/>
</dbReference>
<name>A0AAE3NJX2_RALSL</name>
<gene>
    <name evidence="6" type="ORF">LBW55_17175</name>
</gene>
<proteinExistence type="predicted"/>
<organism evidence="6 7">
    <name type="scientific">Ralstonia solanacearum</name>
    <name type="common">Pseudomonas solanacearum</name>
    <dbReference type="NCBI Taxonomy" id="305"/>
    <lineage>
        <taxon>Bacteria</taxon>
        <taxon>Pseudomonadati</taxon>
        <taxon>Pseudomonadota</taxon>
        <taxon>Betaproteobacteria</taxon>
        <taxon>Burkholderiales</taxon>
        <taxon>Burkholderiaceae</taxon>
        <taxon>Ralstonia</taxon>
        <taxon>Ralstonia solanacearum species complex</taxon>
    </lineage>
</organism>
<evidence type="ECO:0000256" key="1">
    <source>
        <dbReference type="ARBA" id="ARBA00001936"/>
    </source>
</evidence>
<dbReference type="PANTHER" id="PTHR43275">
    <property type="entry name" value="D-MALATE DEHYDROGENASE [DECARBOXYLATING]"/>
    <property type="match status" value="1"/>
</dbReference>
<keyword evidence="3" id="KW-0479">Metal-binding</keyword>
<evidence type="ECO:0000256" key="4">
    <source>
        <dbReference type="ARBA" id="ARBA00023002"/>
    </source>
</evidence>
<keyword evidence="5" id="KW-0520">NAD</keyword>
<evidence type="ECO:0000313" key="7">
    <source>
        <dbReference type="Proteomes" id="UP001143674"/>
    </source>
</evidence>
<dbReference type="EMBL" id="JAIVEX010000009">
    <property type="protein sequence ID" value="MDB0523335.1"/>
    <property type="molecule type" value="Genomic_DNA"/>
</dbReference>
<dbReference type="InterPro" id="IPR050501">
    <property type="entry name" value="ICDH/IPMDH"/>
</dbReference>
<dbReference type="AlphaFoldDB" id="A0AAE3NJX2"/>
<comment type="caution">
    <text evidence="6">The sequence shown here is derived from an EMBL/GenBank/DDBJ whole genome shotgun (WGS) entry which is preliminary data.</text>
</comment>
<keyword evidence="4" id="KW-0560">Oxidoreductase</keyword>
<dbReference type="Proteomes" id="UP001143674">
    <property type="component" value="Unassembled WGS sequence"/>
</dbReference>
<reference evidence="6" key="1">
    <citation type="submission" date="2021-09" db="EMBL/GenBank/DDBJ databases">
        <title>Genomic analysis of Ralstonia spp.</title>
        <authorList>
            <person name="Aburjaile F."/>
            <person name="Ariute J.C."/>
            <person name="Pais A.K.L."/>
            <person name="Albuquerque G.M.R."/>
            <person name="Silva A.M.F."/>
            <person name="Brenig B."/>
            <person name="Azevedo V."/>
            <person name="Matiuzzi M."/>
            <person name="Ramos R."/>
            <person name="Goes-Neto A."/>
            <person name="Soares S."/>
            <person name="Iseppon A.M.B."/>
            <person name="Souza E."/>
            <person name="Gama M."/>
        </authorList>
    </citation>
    <scope>NUCLEOTIDE SEQUENCE</scope>
    <source>
        <strain evidence="6">B4</strain>
    </source>
</reference>
<dbReference type="Gene3D" id="3.40.718.10">
    <property type="entry name" value="Isopropylmalate Dehydrogenase"/>
    <property type="match status" value="1"/>
</dbReference>
<dbReference type="RefSeq" id="WP_184850801.1">
    <property type="nucleotide sequence ID" value="NZ_JABZEH010000001.1"/>
</dbReference>
<comment type="cofactor">
    <cofactor evidence="1">
        <name>Mn(2+)</name>
        <dbReference type="ChEBI" id="CHEBI:29035"/>
    </cofactor>
</comment>